<sequence length="714" mass="82770">MKLPITRTIKITNYPDTIERPELFAAISQILRPDRLYYTPKSSIAVFQLESEKIDFLEQIKTSPIELFEHTLKITDYELAAQKPTIASQKLIIPLSFKDSKIPENQHQKMLQRACKTIDNVKVGPSKGYNLAKDLLKSSTYEMVVQLQKTATATEALKQTQTMHKFARIYGTKDTQIIIRNIGMTTTFSQFMSIFRSTFHFPTRKVVFSGKKWAIVTLFDRLDSETCVKLAKIKINDDTCIIDFLGENETNIENQEELEHIEEDHSFEIVEDEEEEEDNQAAKSESEDSESDVKIQVYDPTKPLEDQLKELSNQQTSEAHSEAVKTTTRPQPQLSKSIQETTLPKQLFISNLPIYLPNSLTKQHTVKQTLRRLIFKYFSPFGVIASVIVTEKSGNLNGTAFLTFEDADSVEKTLDLIRYIQQFKSQDTLKTGVELGKNTNFGQQIKQYCKENEIKQVPWEFLDLNQGSFIINSQIFYVSRALSKNSLDKKLQNENIRNEDLYKFQAKNTGSGEENNVPPQDLVKRNLLFKELKLKSQNINFHFSPTRIVVKNLPKDMDEHAFWLSIYRFYASRKLIVPDDTFTISEMQKLMDFKTRKLENKAFYFMIQQLKISEIRLPREDTNTFDMARCKRFDLLKRMDELSELGYFEKATKQVVFLEFEDSNAACAFFKLIDNNSQIFGRNKRPILSFAVRDVGREKGRDGKGEKRTKEDEK</sequence>
<dbReference type="SUPFAM" id="SSF54928">
    <property type="entry name" value="RNA-binding domain, RBD"/>
    <property type="match status" value="1"/>
</dbReference>
<dbReference type="GO" id="GO:0005634">
    <property type="term" value="C:nucleus"/>
    <property type="evidence" value="ECO:0007669"/>
    <property type="project" value="UniProtKB-SubCell"/>
</dbReference>
<evidence type="ECO:0000313" key="9">
    <source>
        <dbReference type="EMBL" id="KAH0576307.1"/>
    </source>
</evidence>
<dbReference type="InterPro" id="IPR000504">
    <property type="entry name" value="RRM_dom"/>
</dbReference>
<dbReference type="EMBL" id="KI546116">
    <property type="protein sequence ID" value="EST44413.1"/>
    <property type="molecule type" value="Genomic_DNA"/>
</dbReference>
<feature type="region of interest" description="Disordered" evidence="6">
    <location>
        <begin position="310"/>
        <end position="335"/>
    </location>
</feature>
<feature type="domain" description="RRM" evidence="7">
    <location>
        <begin position="345"/>
        <end position="446"/>
    </location>
</feature>
<dbReference type="Proteomes" id="UP000018208">
    <property type="component" value="Unassembled WGS sequence"/>
</dbReference>
<dbReference type="VEuPathDB" id="GiardiaDB:SS50377_21870"/>
<name>V6LJ84_9EUKA</name>
<evidence type="ECO:0000256" key="2">
    <source>
        <dbReference type="ARBA" id="ARBA00022737"/>
    </source>
</evidence>
<evidence type="ECO:0000313" key="8">
    <source>
        <dbReference type="EMBL" id="EST44413.1"/>
    </source>
</evidence>
<dbReference type="PANTHER" id="PTHR48039">
    <property type="entry name" value="RNA-BINDING MOTIF PROTEIN 14B"/>
    <property type="match status" value="1"/>
</dbReference>
<dbReference type="EMBL" id="AUWU02000002">
    <property type="protein sequence ID" value="KAH0576307.1"/>
    <property type="molecule type" value="Genomic_DNA"/>
</dbReference>
<keyword evidence="2" id="KW-0677">Repeat</keyword>
<evidence type="ECO:0000256" key="6">
    <source>
        <dbReference type="SAM" id="MobiDB-lite"/>
    </source>
</evidence>
<evidence type="ECO:0000313" key="10">
    <source>
        <dbReference type="Proteomes" id="UP000018208"/>
    </source>
</evidence>
<evidence type="ECO:0000256" key="4">
    <source>
        <dbReference type="ARBA" id="ARBA00023242"/>
    </source>
</evidence>
<evidence type="ECO:0000256" key="3">
    <source>
        <dbReference type="ARBA" id="ARBA00022884"/>
    </source>
</evidence>
<dbReference type="PANTHER" id="PTHR48039:SF5">
    <property type="entry name" value="RNA-BINDING PROTEIN 28"/>
    <property type="match status" value="1"/>
</dbReference>
<dbReference type="GO" id="GO:0003729">
    <property type="term" value="F:mRNA binding"/>
    <property type="evidence" value="ECO:0007669"/>
    <property type="project" value="TreeGrafter"/>
</dbReference>
<proteinExistence type="predicted"/>
<dbReference type="Gene3D" id="3.30.70.330">
    <property type="match status" value="1"/>
</dbReference>
<reference evidence="9" key="2">
    <citation type="submission" date="2020-12" db="EMBL/GenBank/DDBJ databases">
        <title>New Spironucleus salmonicida genome in near-complete chromosomes.</title>
        <authorList>
            <person name="Xu F."/>
            <person name="Kurt Z."/>
            <person name="Jimenez-Gonzalez A."/>
            <person name="Astvaldsson A."/>
            <person name="Andersson J.O."/>
            <person name="Svard S.G."/>
        </authorList>
    </citation>
    <scope>NUCLEOTIDE SEQUENCE</scope>
    <source>
        <strain evidence="9">ATCC 50377</strain>
    </source>
</reference>
<evidence type="ECO:0000259" key="7">
    <source>
        <dbReference type="PROSITE" id="PS50102"/>
    </source>
</evidence>
<comment type="subcellular location">
    <subcellularLocation>
        <location evidence="1">Nucleus</location>
    </subcellularLocation>
</comment>
<dbReference type="CDD" id="cd00590">
    <property type="entry name" value="RRM_SF"/>
    <property type="match status" value="1"/>
</dbReference>
<evidence type="ECO:0000256" key="1">
    <source>
        <dbReference type="ARBA" id="ARBA00004123"/>
    </source>
</evidence>
<dbReference type="InterPro" id="IPR051945">
    <property type="entry name" value="RRM_MRD1_RNA_proc_ribogen"/>
</dbReference>
<dbReference type="InterPro" id="IPR035979">
    <property type="entry name" value="RBD_domain_sf"/>
</dbReference>
<dbReference type="PROSITE" id="PS50102">
    <property type="entry name" value="RRM"/>
    <property type="match status" value="1"/>
</dbReference>
<protein>
    <submittedName>
        <fullName evidence="9">RNA binding protein</fullName>
    </submittedName>
    <submittedName>
        <fullName evidence="8">RNA recognition motif-containing protein</fullName>
    </submittedName>
</protein>
<keyword evidence="10" id="KW-1185">Reference proteome</keyword>
<keyword evidence="4" id="KW-0539">Nucleus</keyword>
<feature type="compositionally biased region" description="Acidic residues" evidence="6">
    <location>
        <begin position="269"/>
        <end position="279"/>
    </location>
</feature>
<feature type="region of interest" description="Disordered" evidence="6">
    <location>
        <begin position="269"/>
        <end position="294"/>
    </location>
</feature>
<accession>V6LJ84</accession>
<evidence type="ECO:0000256" key="5">
    <source>
        <dbReference type="PROSITE-ProRule" id="PRU00176"/>
    </source>
</evidence>
<gene>
    <name evidence="8" type="ORF">SS50377_15718</name>
    <name evidence="9" type="ORF">SS50377_21870</name>
</gene>
<dbReference type="AlphaFoldDB" id="V6LJ84"/>
<keyword evidence="3 5" id="KW-0694">RNA-binding</keyword>
<dbReference type="OrthoDB" id="1875751at2759"/>
<organism evidence="8">
    <name type="scientific">Spironucleus salmonicida</name>
    <dbReference type="NCBI Taxonomy" id="348837"/>
    <lineage>
        <taxon>Eukaryota</taxon>
        <taxon>Metamonada</taxon>
        <taxon>Diplomonadida</taxon>
        <taxon>Hexamitidae</taxon>
        <taxon>Hexamitinae</taxon>
        <taxon>Spironucleus</taxon>
    </lineage>
</organism>
<dbReference type="Pfam" id="PF00076">
    <property type="entry name" value="RRM_1"/>
    <property type="match status" value="1"/>
</dbReference>
<dbReference type="InterPro" id="IPR012677">
    <property type="entry name" value="Nucleotide-bd_a/b_plait_sf"/>
</dbReference>
<reference evidence="8 9" key="1">
    <citation type="journal article" date="2014" name="PLoS Genet.">
        <title>The Genome of Spironucleus salmonicida Highlights a Fish Pathogen Adapted to Fluctuating Environments.</title>
        <authorList>
            <person name="Xu F."/>
            <person name="Jerlstrom-Hultqvist J."/>
            <person name="Einarsson E."/>
            <person name="Astvaldsson A."/>
            <person name="Svard S.G."/>
            <person name="Andersson J.O."/>
        </authorList>
    </citation>
    <scope>NUCLEOTIDE SEQUENCE</scope>
    <source>
        <strain evidence="9">ATCC 50377</strain>
    </source>
</reference>